<comment type="caution">
    <text evidence="1">The sequence shown here is derived from an EMBL/GenBank/DDBJ whole genome shotgun (WGS) entry which is preliminary data.</text>
</comment>
<keyword evidence="2" id="KW-1185">Reference proteome</keyword>
<evidence type="ECO:0000313" key="2">
    <source>
        <dbReference type="Proteomes" id="UP001497700"/>
    </source>
</evidence>
<sequence length="159" mass="17413">MADSSLHDKLDVLYSVWLTPTPSSPPSAFEVFAVFFARDLHGVSAEHAPRSTRRPVWARAVVRRKQGPRDFVGRNPRSASNHVTDRFSQRRASSRRVAVEIAQPASSSAARRRRRPRRTANAELSPRPSSPASTTIGLNRRVQSCTAAVVPSSGGQVGM</sequence>
<proteinExistence type="predicted"/>
<evidence type="ECO:0000313" key="1">
    <source>
        <dbReference type="EMBL" id="KAI4862785.1"/>
    </source>
</evidence>
<dbReference type="Proteomes" id="UP001497700">
    <property type="component" value="Unassembled WGS sequence"/>
</dbReference>
<reference evidence="1 2" key="1">
    <citation type="journal article" date="2022" name="New Phytol.">
        <title>Ecological generalism drives hyperdiversity of secondary metabolite gene clusters in xylarialean endophytes.</title>
        <authorList>
            <person name="Franco M.E.E."/>
            <person name="Wisecaver J.H."/>
            <person name="Arnold A.E."/>
            <person name="Ju Y.M."/>
            <person name="Slot J.C."/>
            <person name="Ahrendt S."/>
            <person name="Moore L.P."/>
            <person name="Eastman K.E."/>
            <person name="Scott K."/>
            <person name="Konkel Z."/>
            <person name="Mondo S.J."/>
            <person name="Kuo A."/>
            <person name="Hayes R.D."/>
            <person name="Haridas S."/>
            <person name="Andreopoulos B."/>
            <person name="Riley R."/>
            <person name="LaButti K."/>
            <person name="Pangilinan J."/>
            <person name="Lipzen A."/>
            <person name="Amirebrahimi M."/>
            <person name="Yan J."/>
            <person name="Adam C."/>
            <person name="Keymanesh K."/>
            <person name="Ng V."/>
            <person name="Louie K."/>
            <person name="Northen T."/>
            <person name="Drula E."/>
            <person name="Henrissat B."/>
            <person name="Hsieh H.M."/>
            <person name="Youens-Clark K."/>
            <person name="Lutzoni F."/>
            <person name="Miadlikowska J."/>
            <person name="Eastwood D.C."/>
            <person name="Hamelin R.C."/>
            <person name="Grigoriev I.V."/>
            <person name="U'Ren J.M."/>
        </authorList>
    </citation>
    <scope>NUCLEOTIDE SEQUENCE [LARGE SCALE GENOMIC DNA]</scope>
    <source>
        <strain evidence="1 2">CBS 119005</strain>
    </source>
</reference>
<organism evidence="1 2">
    <name type="scientific">Hypoxylon rubiginosum</name>
    <dbReference type="NCBI Taxonomy" id="110542"/>
    <lineage>
        <taxon>Eukaryota</taxon>
        <taxon>Fungi</taxon>
        <taxon>Dikarya</taxon>
        <taxon>Ascomycota</taxon>
        <taxon>Pezizomycotina</taxon>
        <taxon>Sordariomycetes</taxon>
        <taxon>Xylariomycetidae</taxon>
        <taxon>Xylariales</taxon>
        <taxon>Hypoxylaceae</taxon>
        <taxon>Hypoxylon</taxon>
    </lineage>
</organism>
<gene>
    <name evidence="1" type="ORF">F4820DRAFT_398526</name>
</gene>
<name>A0ACB9YUW0_9PEZI</name>
<accession>A0ACB9YUW0</accession>
<protein>
    <submittedName>
        <fullName evidence="1">Uncharacterized protein</fullName>
    </submittedName>
</protein>
<dbReference type="EMBL" id="MU393518">
    <property type="protein sequence ID" value="KAI4862785.1"/>
    <property type="molecule type" value="Genomic_DNA"/>
</dbReference>